<feature type="non-terminal residue" evidence="6">
    <location>
        <position position="676"/>
    </location>
</feature>
<dbReference type="EMBL" id="AGNL01015554">
    <property type="protein sequence ID" value="EJK65703.1"/>
    <property type="molecule type" value="Genomic_DNA"/>
</dbReference>
<organism evidence="6 7">
    <name type="scientific">Thalassiosira oceanica</name>
    <name type="common">Marine diatom</name>
    <dbReference type="NCBI Taxonomy" id="159749"/>
    <lineage>
        <taxon>Eukaryota</taxon>
        <taxon>Sar</taxon>
        <taxon>Stramenopiles</taxon>
        <taxon>Ochrophyta</taxon>
        <taxon>Bacillariophyta</taxon>
        <taxon>Coscinodiscophyceae</taxon>
        <taxon>Thalassiosirophycidae</taxon>
        <taxon>Thalassiosirales</taxon>
        <taxon>Thalassiosiraceae</taxon>
        <taxon>Thalassiosira</taxon>
    </lineage>
</organism>
<dbReference type="AlphaFoldDB" id="K0SHW0"/>
<evidence type="ECO:0000313" key="6">
    <source>
        <dbReference type="EMBL" id="EJK65703.1"/>
    </source>
</evidence>
<proteinExistence type="predicted"/>
<evidence type="ECO:0000256" key="5">
    <source>
        <dbReference type="SAM" id="MobiDB-lite"/>
    </source>
</evidence>
<comment type="catalytic activity">
    <reaction evidence="3">
        <text>L-seryl-[protein] + ATP = O-phospho-L-seryl-[protein] + ADP + H(+)</text>
        <dbReference type="Rhea" id="RHEA:17989"/>
        <dbReference type="Rhea" id="RHEA-COMP:9863"/>
        <dbReference type="Rhea" id="RHEA-COMP:11604"/>
        <dbReference type="ChEBI" id="CHEBI:15378"/>
        <dbReference type="ChEBI" id="CHEBI:29999"/>
        <dbReference type="ChEBI" id="CHEBI:30616"/>
        <dbReference type="ChEBI" id="CHEBI:83421"/>
        <dbReference type="ChEBI" id="CHEBI:456216"/>
        <dbReference type="EC" id="2.7.11.1"/>
    </reaction>
</comment>
<feature type="compositionally biased region" description="Basic residues" evidence="5">
    <location>
        <begin position="29"/>
        <end position="39"/>
    </location>
</feature>
<evidence type="ECO:0000256" key="2">
    <source>
        <dbReference type="ARBA" id="ARBA00047899"/>
    </source>
</evidence>
<reference evidence="6 7" key="1">
    <citation type="journal article" date="2012" name="Genome Biol.">
        <title>Genome and low-iron response of an oceanic diatom adapted to chronic iron limitation.</title>
        <authorList>
            <person name="Lommer M."/>
            <person name="Specht M."/>
            <person name="Roy A.S."/>
            <person name="Kraemer L."/>
            <person name="Andreson R."/>
            <person name="Gutowska M.A."/>
            <person name="Wolf J."/>
            <person name="Bergner S.V."/>
            <person name="Schilhabel M.B."/>
            <person name="Klostermeier U.C."/>
            <person name="Beiko R.G."/>
            <person name="Rosenstiel P."/>
            <person name="Hippler M."/>
            <person name="Laroche J."/>
        </authorList>
    </citation>
    <scope>NUCLEOTIDE SEQUENCE [LARGE SCALE GENOMIC DNA]</scope>
    <source>
        <strain evidence="6 7">CCMP1005</strain>
    </source>
</reference>
<dbReference type="GO" id="GO:0005856">
    <property type="term" value="C:cytoskeleton"/>
    <property type="evidence" value="ECO:0007669"/>
    <property type="project" value="TreeGrafter"/>
</dbReference>
<dbReference type="GO" id="GO:0004674">
    <property type="term" value="F:protein serine/threonine kinase activity"/>
    <property type="evidence" value="ECO:0007669"/>
    <property type="project" value="UniProtKB-EC"/>
</dbReference>
<keyword evidence="4" id="KW-0175">Coiled coil</keyword>
<dbReference type="GO" id="GO:0031032">
    <property type="term" value="P:actomyosin structure organization"/>
    <property type="evidence" value="ECO:0007669"/>
    <property type="project" value="TreeGrafter"/>
</dbReference>
<feature type="coiled-coil region" evidence="4">
    <location>
        <begin position="331"/>
        <end position="428"/>
    </location>
</feature>
<feature type="coiled-coil region" evidence="4">
    <location>
        <begin position="192"/>
        <end position="285"/>
    </location>
</feature>
<keyword evidence="1" id="KW-0597">Phosphoprotein</keyword>
<evidence type="ECO:0000256" key="1">
    <source>
        <dbReference type="ARBA" id="ARBA00022553"/>
    </source>
</evidence>
<keyword evidence="7" id="KW-1185">Reference proteome</keyword>
<dbReference type="Proteomes" id="UP000266841">
    <property type="component" value="Unassembled WGS sequence"/>
</dbReference>
<sequence length="676" mass="76976">MDSSTGDEPPPKKKPRSDSQRASAVGNFTKRHKKRRNKALARNSAGLQQKATSYDTKGAAAALGVAPNSQAITSALMPAAEPEPRRKPTKEDCMATIESQGREIVKLQSHTRRVDRQKARLEAELKLKSDKVVKVRDDKKRQAKQFRAELKLKADQVAKLRADKKRQAKTIADLAARLREEKKAYRVAFGVMDHIETRAKEAEYEMKNLQSDLVAARELSARTLAQAEKDHKDELREAEQQHRKELKQKAQAERRFSCRKASEKLQKAREENRMVETNLNNLLDEHKARAKGVLKQSISDLESLSDKFSTTLVELEKTHVDQLDDVKKKSRDNLQRQRAASREKIKSLKARIDKLEQTNLELVDEGTKARRERRKAERKQERLAAIAASRLERMNDAKDKAEELAAENDALKEELEIHKEQVRDYEDVLKECARIKDSEGRGGLRWPRWMVLFVIEMLANGTAPSAIPENIRSAHWTLYGKAPTELPGVDFCRKCRTVMDRFNECMVGMLLARGKMKTCHTDGTNRRQTAFEAFVIGLEMENQDVLKNILVSSCIFMETEDADGCVDGLERKLEHIRHALKRVREVMSENGHSPDEYDVPKPEDIRMESLGENNGAIITDSCHHARKEQQVIEKKVGGTTHKIDCANHTRCVVVKNQMIALNEHTTELVKDSIDNI</sequence>
<evidence type="ECO:0000256" key="3">
    <source>
        <dbReference type="ARBA" id="ARBA00048679"/>
    </source>
</evidence>
<protein>
    <submittedName>
        <fullName evidence="6">Uncharacterized protein</fullName>
    </submittedName>
</protein>
<dbReference type="InterPro" id="IPR050839">
    <property type="entry name" value="Rho-assoc_Ser/Thr_Kinase"/>
</dbReference>
<name>K0SHW0_THAOC</name>
<gene>
    <name evidence="6" type="ORF">THAOC_13412</name>
</gene>
<dbReference type="PANTHER" id="PTHR22988:SF71">
    <property type="entry name" value="CITRON RHO-INTERACTING KINASE"/>
    <property type="match status" value="1"/>
</dbReference>
<dbReference type="PANTHER" id="PTHR22988">
    <property type="entry name" value="MYOTONIC DYSTROPHY S/T KINASE-RELATED"/>
    <property type="match status" value="1"/>
</dbReference>
<accession>K0SHW0</accession>
<evidence type="ECO:0000313" key="7">
    <source>
        <dbReference type="Proteomes" id="UP000266841"/>
    </source>
</evidence>
<comment type="caution">
    <text evidence="6">The sequence shown here is derived from an EMBL/GenBank/DDBJ whole genome shotgun (WGS) entry which is preliminary data.</text>
</comment>
<feature type="region of interest" description="Disordered" evidence="5">
    <location>
        <begin position="1"/>
        <end position="51"/>
    </location>
</feature>
<feature type="coiled-coil region" evidence="4">
    <location>
        <begin position="104"/>
        <end position="163"/>
    </location>
</feature>
<dbReference type="GO" id="GO:0005737">
    <property type="term" value="C:cytoplasm"/>
    <property type="evidence" value="ECO:0007669"/>
    <property type="project" value="TreeGrafter"/>
</dbReference>
<evidence type="ECO:0000256" key="4">
    <source>
        <dbReference type="SAM" id="Coils"/>
    </source>
</evidence>
<comment type="catalytic activity">
    <reaction evidence="2">
        <text>L-threonyl-[protein] + ATP = O-phospho-L-threonyl-[protein] + ADP + H(+)</text>
        <dbReference type="Rhea" id="RHEA:46608"/>
        <dbReference type="Rhea" id="RHEA-COMP:11060"/>
        <dbReference type="Rhea" id="RHEA-COMP:11605"/>
        <dbReference type="ChEBI" id="CHEBI:15378"/>
        <dbReference type="ChEBI" id="CHEBI:30013"/>
        <dbReference type="ChEBI" id="CHEBI:30616"/>
        <dbReference type="ChEBI" id="CHEBI:61977"/>
        <dbReference type="ChEBI" id="CHEBI:456216"/>
        <dbReference type="EC" id="2.7.11.1"/>
    </reaction>
</comment>